<organism evidence="2 3">
    <name type="scientific">Actinoplanes friuliensis DSM 7358</name>
    <dbReference type="NCBI Taxonomy" id="1246995"/>
    <lineage>
        <taxon>Bacteria</taxon>
        <taxon>Bacillati</taxon>
        <taxon>Actinomycetota</taxon>
        <taxon>Actinomycetes</taxon>
        <taxon>Micromonosporales</taxon>
        <taxon>Micromonosporaceae</taxon>
        <taxon>Actinoplanes</taxon>
    </lineage>
</organism>
<reference evidence="2 3" key="1">
    <citation type="journal article" date="2014" name="J. Biotechnol.">
        <title>Complete genome sequence of the actinobacterium Actinoplanes friuliensis HAG 010964, producer of the lipopeptide antibiotic friulimycin.</title>
        <authorList>
            <person name="Ruckert C."/>
            <person name="Szczepanowski R."/>
            <person name="Albersmeier A."/>
            <person name="Goesmann A."/>
            <person name="Fischer N."/>
            <person name="Steinkamper A."/>
            <person name="Puhler A."/>
            <person name="Biener R."/>
            <person name="Schwartz D."/>
            <person name="Kalinowski J."/>
        </authorList>
    </citation>
    <scope>NUCLEOTIDE SEQUENCE [LARGE SCALE GENOMIC DNA]</scope>
    <source>
        <strain evidence="2 3">DSM 7358</strain>
    </source>
</reference>
<dbReference type="Pfam" id="PF01042">
    <property type="entry name" value="Ribonuc_L-PSP"/>
    <property type="match status" value="1"/>
</dbReference>
<dbReference type="Proteomes" id="UP000017746">
    <property type="component" value="Chromosome"/>
</dbReference>
<dbReference type="SUPFAM" id="SSF55298">
    <property type="entry name" value="YjgF-like"/>
    <property type="match status" value="1"/>
</dbReference>
<dbReference type="Gene3D" id="3.30.1330.40">
    <property type="entry name" value="RutC-like"/>
    <property type="match status" value="1"/>
</dbReference>
<dbReference type="InterPro" id="IPR006175">
    <property type="entry name" value="YjgF/YER057c/UK114"/>
</dbReference>
<name>U5WEY3_9ACTN</name>
<dbReference type="OrthoDB" id="9803101at2"/>
<dbReference type="InterPro" id="IPR035959">
    <property type="entry name" value="RutC-like_sf"/>
</dbReference>
<comment type="similarity">
    <text evidence="1">Belongs to the RutC family.</text>
</comment>
<sequence length="136" mass="13894">MLSKFNPSTVHEPSGYSHVTITSAGRLAHLAGQCPLDLSGQVVGSPGDYEAQTDQVITNCLAVLAAAAAQPSDVARSIVYVVSTDSSVLAGVWDRLLASELAPAFTTASTLLGVAALGYKGQLIEVDLTAALPDPA</sequence>
<dbReference type="KEGG" id="afs:AFR_41530"/>
<dbReference type="PANTHER" id="PTHR11803">
    <property type="entry name" value="2-IMINOBUTANOATE/2-IMINOPROPANOATE DEAMINASE RIDA"/>
    <property type="match status" value="1"/>
</dbReference>
<dbReference type="GO" id="GO:0005829">
    <property type="term" value="C:cytosol"/>
    <property type="evidence" value="ECO:0007669"/>
    <property type="project" value="TreeGrafter"/>
</dbReference>
<dbReference type="RefSeq" id="WP_023562892.1">
    <property type="nucleotide sequence ID" value="NC_022657.1"/>
</dbReference>
<gene>
    <name evidence="2" type="ORF">AFR_41530</name>
</gene>
<evidence type="ECO:0000256" key="1">
    <source>
        <dbReference type="ARBA" id="ARBA00010552"/>
    </source>
</evidence>
<dbReference type="EMBL" id="CP006272">
    <property type="protein sequence ID" value="AGZ46560.1"/>
    <property type="molecule type" value="Genomic_DNA"/>
</dbReference>
<evidence type="ECO:0000313" key="3">
    <source>
        <dbReference type="Proteomes" id="UP000017746"/>
    </source>
</evidence>
<keyword evidence="3" id="KW-1185">Reference proteome</keyword>
<protein>
    <submittedName>
        <fullName evidence="2">Uncharacterized protein</fullName>
    </submittedName>
</protein>
<evidence type="ECO:0000313" key="2">
    <source>
        <dbReference type="EMBL" id="AGZ46560.1"/>
    </source>
</evidence>
<dbReference type="PANTHER" id="PTHR11803:SF58">
    <property type="entry name" value="PROTEIN HMF1-RELATED"/>
    <property type="match status" value="1"/>
</dbReference>
<proteinExistence type="inferred from homology"/>
<dbReference type="PATRIC" id="fig|1246995.3.peg.8403"/>
<dbReference type="HOGENOM" id="CLU_100715_4_0_11"/>
<dbReference type="eggNOG" id="COG0251">
    <property type="taxonomic scope" value="Bacteria"/>
</dbReference>
<dbReference type="GO" id="GO:0019239">
    <property type="term" value="F:deaminase activity"/>
    <property type="evidence" value="ECO:0007669"/>
    <property type="project" value="TreeGrafter"/>
</dbReference>
<dbReference type="STRING" id="1246995.AFR_41530"/>
<dbReference type="AlphaFoldDB" id="U5WEY3"/>
<accession>U5WEY3</accession>
<dbReference type="CDD" id="cd00448">
    <property type="entry name" value="YjgF_YER057c_UK114_family"/>
    <property type="match status" value="1"/>
</dbReference>